<dbReference type="AlphaFoldDB" id="A0A9P4HD51"/>
<dbReference type="Pfam" id="PF03663">
    <property type="entry name" value="Glyco_hydro_76"/>
    <property type="match status" value="1"/>
</dbReference>
<comment type="caution">
    <text evidence="3">The sequence shown here is derived from an EMBL/GenBank/DDBJ whole genome shotgun (WGS) entry which is preliminary data.</text>
</comment>
<evidence type="ECO:0000313" key="4">
    <source>
        <dbReference type="Proteomes" id="UP000799777"/>
    </source>
</evidence>
<reference evidence="3" key="1">
    <citation type="journal article" date="2020" name="Stud. Mycol.">
        <title>101 Dothideomycetes genomes: a test case for predicting lifestyles and emergence of pathogens.</title>
        <authorList>
            <person name="Haridas S."/>
            <person name="Albert R."/>
            <person name="Binder M."/>
            <person name="Bloem J."/>
            <person name="Labutti K."/>
            <person name="Salamov A."/>
            <person name="Andreopoulos B."/>
            <person name="Baker S."/>
            <person name="Barry K."/>
            <person name="Bills G."/>
            <person name="Bluhm B."/>
            <person name="Cannon C."/>
            <person name="Castanera R."/>
            <person name="Culley D."/>
            <person name="Daum C."/>
            <person name="Ezra D."/>
            <person name="Gonzalez J."/>
            <person name="Henrissat B."/>
            <person name="Kuo A."/>
            <person name="Liang C."/>
            <person name="Lipzen A."/>
            <person name="Lutzoni F."/>
            <person name="Magnuson J."/>
            <person name="Mondo S."/>
            <person name="Nolan M."/>
            <person name="Ohm R."/>
            <person name="Pangilinan J."/>
            <person name="Park H.-J."/>
            <person name="Ramirez L."/>
            <person name="Alfaro M."/>
            <person name="Sun H."/>
            <person name="Tritt A."/>
            <person name="Yoshinaga Y."/>
            <person name="Zwiers L.-H."/>
            <person name="Turgeon B."/>
            <person name="Goodwin S."/>
            <person name="Spatafora J."/>
            <person name="Crous P."/>
            <person name="Grigoriev I."/>
        </authorList>
    </citation>
    <scope>NUCLEOTIDE SEQUENCE</scope>
    <source>
        <strain evidence="3">CBS 110217</strain>
    </source>
</reference>
<dbReference type="InterPro" id="IPR005198">
    <property type="entry name" value="Glyco_hydro_76"/>
</dbReference>
<accession>A0A9P4HD51</accession>
<dbReference type="Proteomes" id="UP000799777">
    <property type="component" value="Unassembled WGS sequence"/>
</dbReference>
<name>A0A9P4HD51_9PLEO</name>
<keyword evidence="4" id="KW-1185">Reference proteome</keyword>
<proteinExistence type="predicted"/>
<feature type="chain" id="PRO_5040339882" evidence="2">
    <location>
        <begin position="25"/>
        <end position="606"/>
    </location>
</feature>
<dbReference type="PANTHER" id="PTHR47791:SF2">
    <property type="entry name" value="ENDO MANNANASE, GH76 FAMILY (EUROFUNG)"/>
    <property type="match status" value="1"/>
</dbReference>
<protein>
    <submittedName>
        <fullName evidence="3">Six-hairpin glycosidase</fullName>
    </submittedName>
</protein>
<evidence type="ECO:0000313" key="3">
    <source>
        <dbReference type="EMBL" id="KAF2032861.1"/>
    </source>
</evidence>
<keyword evidence="3" id="KW-0378">Hydrolase</keyword>
<evidence type="ECO:0000256" key="2">
    <source>
        <dbReference type="SAM" id="SignalP"/>
    </source>
</evidence>
<dbReference type="GO" id="GO:0016798">
    <property type="term" value="F:hydrolase activity, acting on glycosyl bonds"/>
    <property type="evidence" value="ECO:0007669"/>
    <property type="project" value="UniProtKB-KW"/>
</dbReference>
<dbReference type="SUPFAM" id="SSF48208">
    <property type="entry name" value="Six-hairpin glycosidases"/>
    <property type="match status" value="1"/>
</dbReference>
<dbReference type="GO" id="GO:0005975">
    <property type="term" value="P:carbohydrate metabolic process"/>
    <property type="evidence" value="ECO:0007669"/>
    <property type="project" value="InterPro"/>
</dbReference>
<dbReference type="InterPro" id="IPR053169">
    <property type="entry name" value="MUG_Protein"/>
</dbReference>
<dbReference type="PANTHER" id="PTHR47791">
    <property type="entry name" value="MEIOTICALLY UP-REGULATED GENE 191 PROTEIN"/>
    <property type="match status" value="1"/>
</dbReference>
<keyword evidence="3" id="KW-0326">Glycosidase</keyword>
<gene>
    <name evidence="3" type="ORF">EK21DRAFT_86868</name>
</gene>
<keyword evidence="2" id="KW-0732">Signal</keyword>
<dbReference type="OrthoDB" id="4104179at2759"/>
<dbReference type="EMBL" id="ML978170">
    <property type="protein sequence ID" value="KAF2032861.1"/>
    <property type="molecule type" value="Genomic_DNA"/>
</dbReference>
<organism evidence="3 4">
    <name type="scientific">Setomelanomma holmii</name>
    <dbReference type="NCBI Taxonomy" id="210430"/>
    <lineage>
        <taxon>Eukaryota</taxon>
        <taxon>Fungi</taxon>
        <taxon>Dikarya</taxon>
        <taxon>Ascomycota</taxon>
        <taxon>Pezizomycotina</taxon>
        <taxon>Dothideomycetes</taxon>
        <taxon>Pleosporomycetidae</taxon>
        <taxon>Pleosporales</taxon>
        <taxon>Pleosporineae</taxon>
        <taxon>Phaeosphaeriaceae</taxon>
        <taxon>Setomelanomma</taxon>
    </lineage>
</organism>
<feature type="signal peptide" evidence="2">
    <location>
        <begin position="1"/>
        <end position="24"/>
    </location>
</feature>
<feature type="region of interest" description="Disordered" evidence="1">
    <location>
        <begin position="294"/>
        <end position="313"/>
    </location>
</feature>
<evidence type="ECO:0000256" key="1">
    <source>
        <dbReference type="SAM" id="MobiDB-lite"/>
    </source>
</evidence>
<dbReference type="InterPro" id="IPR008928">
    <property type="entry name" value="6-hairpin_glycosidase_sf"/>
</dbReference>
<sequence>MVSSRYTVLAVLLLFGTLASSLLGTHEQHDLDDIILAYEVGNQNALHRVQPDNPTIADPGSSQLHPSGRQHLTTEDTLHDLRHALSLMQDGYFSLWLGKWTTAIDWTAAVTGTYISASLSSISRSYNYNITRAHDYNFETNTNTQGIENEINKYFAQTTAFYYGEEAFAIRLQAFDDMLWVVLGWLGSINFIKSHSSLHHRSRNSGNVGWHAQQFIPAFAHRARVFYELAEQGWDWRLCGGGMTWNPRLLPYKNAITNQLFISASIGMYLHFPGDENESPFVSAQDISKTCLTETNPSTPTVPGCAQDEREGNDRGPYNPLFRAAAVNGYNWLYNSGILNDQGLYTDGFHIRDYRTNRSATECNERNEMVYTYNQGVILSGLRALWEATGNTTYLAHGHELVGNVVRATGWKKEEKGQWRGLGYGGILMERCDPSGSCNQDGQSFKGIFFHHLTAFCEPLPRKAVKEGATYAASKEVGNMHMEKCAGYAEWVVHNAQAALRTRDERGMFGGWWGALFRSELIQIKVIPGSIDYRNVPRLLAQLDIVPEGEKYIEEHGHVDDQTVVFGDLNDRGRGRTVETQGAGLSVVRAMLEFLRWNEQDVEEAS</sequence>
<dbReference type="Gene3D" id="1.50.10.20">
    <property type="match status" value="1"/>
</dbReference>